<dbReference type="InterPro" id="IPR058002">
    <property type="entry name" value="Gp82"/>
</dbReference>
<gene>
    <name evidence="1" type="ORF">A9299_09900</name>
</gene>
<protein>
    <submittedName>
        <fullName evidence="1">Uncharacterized protein</fullName>
    </submittedName>
</protein>
<reference evidence="1" key="1">
    <citation type="submission" date="2016-06" db="EMBL/GenBank/DDBJ databases">
        <title>Draft genome of Moraxella osloensis CCUG 67237.</title>
        <authorList>
            <person name="Salva-Serra F."/>
            <person name="Engstrom-Jakobsson H."/>
            <person name="Thorell K."/>
            <person name="Gonzales-Siles L."/>
            <person name="Karlsson R."/>
            <person name="Boulund F."/>
            <person name="Engstrand L."/>
            <person name="Kristiansson E."/>
            <person name="Moore E."/>
        </authorList>
    </citation>
    <scope>NUCLEOTIDE SEQUENCE [LARGE SCALE GENOMIC DNA]</scope>
    <source>
        <strain evidence="1">CCUG 67237</strain>
    </source>
</reference>
<comment type="caution">
    <text evidence="1">The sequence shown here is derived from an EMBL/GenBank/DDBJ whole genome shotgun (WGS) entry which is preliminary data.</text>
</comment>
<proteinExistence type="predicted"/>
<sequence>MLVKYKNRCLNPNKPVKVYKNLHNGMFSIQQEGKIIGHAKNVCLKNVSFKVSETGRQRVIKEKQKNVHAFVIGEVVDFIQTDHLNGRQISYNPYKQGFFYFKDNNTEASLHPEQMLYMNTEKIVIHA</sequence>
<dbReference type="EMBL" id="LZMT01000017">
    <property type="protein sequence ID" value="OBX64310.1"/>
    <property type="molecule type" value="Genomic_DNA"/>
</dbReference>
<organism evidence="1">
    <name type="scientific">Faucicola osloensis</name>
    <name type="common">Moraxella osloensis</name>
    <dbReference type="NCBI Taxonomy" id="34062"/>
    <lineage>
        <taxon>Bacteria</taxon>
        <taxon>Pseudomonadati</taxon>
        <taxon>Pseudomonadota</taxon>
        <taxon>Gammaproteobacteria</taxon>
        <taxon>Moraxellales</taxon>
        <taxon>Moraxellaceae</taxon>
        <taxon>Faucicola</taxon>
    </lineage>
</organism>
<dbReference type="Pfam" id="PF25735">
    <property type="entry name" value="Phage_L5_gp82"/>
    <property type="match status" value="1"/>
</dbReference>
<evidence type="ECO:0000313" key="1">
    <source>
        <dbReference type="EMBL" id="OBX64310.1"/>
    </source>
</evidence>
<accession>A0AA91FQH9</accession>
<name>A0AA91FQH9_FAUOS</name>
<dbReference type="AlphaFoldDB" id="A0AA91FQH9"/>